<dbReference type="EMBL" id="GBRH01224752">
    <property type="protein sequence ID" value="JAD73143.1"/>
    <property type="molecule type" value="Transcribed_RNA"/>
</dbReference>
<name>A0A0A9CFD6_ARUDO</name>
<proteinExistence type="predicted"/>
<sequence>MFFGTSPKGFVRPDNSFVLLFRNKENIAPEVTPIRRRPHATAMPATAPVLSRDFPLPAAPVTGHTMYFIFLHRQNFTGRDLII</sequence>
<evidence type="ECO:0000313" key="1">
    <source>
        <dbReference type="EMBL" id="JAD73143.1"/>
    </source>
</evidence>
<organism evidence="1">
    <name type="scientific">Arundo donax</name>
    <name type="common">Giant reed</name>
    <name type="synonym">Donax arundinaceus</name>
    <dbReference type="NCBI Taxonomy" id="35708"/>
    <lineage>
        <taxon>Eukaryota</taxon>
        <taxon>Viridiplantae</taxon>
        <taxon>Streptophyta</taxon>
        <taxon>Embryophyta</taxon>
        <taxon>Tracheophyta</taxon>
        <taxon>Spermatophyta</taxon>
        <taxon>Magnoliopsida</taxon>
        <taxon>Liliopsida</taxon>
        <taxon>Poales</taxon>
        <taxon>Poaceae</taxon>
        <taxon>PACMAD clade</taxon>
        <taxon>Arundinoideae</taxon>
        <taxon>Arundineae</taxon>
        <taxon>Arundo</taxon>
    </lineage>
</organism>
<reference evidence="1" key="1">
    <citation type="submission" date="2014-09" db="EMBL/GenBank/DDBJ databases">
        <authorList>
            <person name="Magalhaes I.L.F."/>
            <person name="Oliveira U."/>
            <person name="Santos F.R."/>
            <person name="Vidigal T.H.D.A."/>
            <person name="Brescovit A.D."/>
            <person name="Santos A.J."/>
        </authorList>
    </citation>
    <scope>NUCLEOTIDE SEQUENCE</scope>
    <source>
        <tissue evidence="1">Shoot tissue taken approximately 20 cm above the soil surface</tissue>
    </source>
</reference>
<protein>
    <submittedName>
        <fullName evidence="1">Uncharacterized protein</fullName>
    </submittedName>
</protein>
<accession>A0A0A9CFD6</accession>
<reference evidence="1" key="2">
    <citation type="journal article" date="2015" name="Data Brief">
        <title>Shoot transcriptome of the giant reed, Arundo donax.</title>
        <authorList>
            <person name="Barrero R.A."/>
            <person name="Guerrero F.D."/>
            <person name="Moolhuijzen P."/>
            <person name="Goolsby J.A."/>
            <person name="Tidwell J."/>
            <person name="Bellgard S.E."/>
            <person name="Bellgard M.I."/>
        </authorList>
    </citation>
    <scope>NUCLEOTIDE SEQUENCE</scope>
    <source>
        <tissue evidence="1">Shoot tissue taken approximately 20 cm above the soil surface</tissue>
    </source>
</reference>
<dbReference type="AlphaFoldDB" id="A0A0A9CFD6"/>